<comment type="caution">
    <text evidence="1">The sequence shown here is derived from an EMBL/GenBank/DDBJ whole genome shotgun (WGS) entry which is preliminary data.</text>
</comment>
<evidence type="ECO:0000313" key="1">
    <source>
        <dbReference type="EMBL" id="PHT65108.1"/>
    </source>
</evidence>
<dbReference type="Gramene" id="PHT65108">
    <property type="protein sequence ID" value="PHT65108"/>
    <property type="gene ID" value="T459_29533"/>
</dbReference>
<proteinExistence type="predicted"/>
<dbReference type="Proteomes" id="UP000222542">
    <property type="component" value="Unassembled WGS sequence"/>
</dbReference>
<reference evidence="1 2" key="2">
    <citation type="journal article" date="2017" name="Genome Biol.">
        <title>New reference genome sequences of hot pepper reveal the massive evolution of plant disease-resistance genes by retroduplication.</title>
        <authorList>
            <person name="Kim S."/>
            <person name="Park J."/>
            <person name="Yeom S.I."/>
            <person name="Kim Y.M."/>
            <person name="Seo E."/>
            <person name="Kim K.T."/>
            <person name="Kim M.S."/>
            <person name="Lee J.M."/>
            <person name="Cheong K."/>
            <person name="Shin H.S."/>
            <person name="Kim S.B."/>
            <person name="Han K."/>
            <person name="Lee J."/>
            <person name="Park M."/>
            <person name="Lee H.A."/>
            <person name="Lee H.Y."/>
            <person name="Lee Y."/>
            <person name="Oh S."/>
            <person name="Lee J.H."/>
            <person name="Choi E."/>
            <person name="Choi E."/>
            <person name="Lee S.E."/>
            <person name="Jeon J."/>
            <person name="Kim H."/>
            <person name="Choi G."/>
            <person name="Song H."/>
            <person name="Lee J."/>
            <person name="Lee S.C."/>
            <person name="Kwon J.K."/>
            <person name="Lee H.Y."/>
            <person name="Koo N."/>
            <person name="Hong Y."/>
            <person name="Kim R.W."/>
            <person name="Kang W.H."/>
            <person name="Huh J.H."/>
            <person name="Kang B.C."/>
            <person name="Yang T.J."/>
            <person name="Lee Y.H."/>
            <person name="Bennetzen J.L."/>
            <person name="Choi D."/>
        </authorList>
    </citation>
    <scope>NUCLEOTIDE SEQUENCE [LARGE SCALE GENOMIC DNA]</scope>
    <source>
        <strain evidence="2">cv. CM334</strain>
    </source>
</reference>
<keyword evidence="2" id="KW-1185">Reference proteome</keyword>
<reference evidence="1 2" key="1">
    <citation type="journal article" date="2014" name="Nat. Genet.">
        <title>Genome sequence of the hot pepper provides insights into the evolution of pungency in Capsicum species.</title>
        <authorList>
            <person name="Kim S."/>
            <person name="Park M."/>
            <person name="Yeom S.I."/>
            <person name="Kim Y.M."/>
            <person name="Lee J.M."/>
            <person name="Lee H.A."/>
            <person name="Seo E."/>
            <person name="Choi J."/>
            <person name="Cheong K."/>
            <person name="Kim K.T."/>
            <person name="Jung K."/>
            <person name="Lee G.W."/>
            <person name="Oh S.K."/>
            <person name="Bae C."/>
            <person name="Kim S.B."/>
            <person name="Lee H.Y."/>
            <person name="Kim S.Y."/>
            <person name="Kim M.S."/>
            <person name="Kang B.C."/>
            <person name="Jo Y.D."/>
            <person name="Yang H.B."/>
            <person name="Jeong H.J."/>
            <person name="Kang W.H."/>
            <person name="Kwon J.K."/>
            <person name="Shin C."/>
            <person name="Lim J.Y."/>
            <person name="Park J.H."/>
            <person name="Huh J.H."/>
            <person name="Kim J.S."/>
            <person name="Kim B.D."/>
            <person name="Cohen O."/>
            <person name="Paran I."/>
            <person name="Suh M.C."/>
            <person name="Lee S.B."/>
            <person name="Kim Y.K."/>
            <person name="Shin Y."/>
            <person name="Noh S.J."/>
            <person name="Park J."/>
            <person name="Seo Y.S."/>
            <person name="Kwon S.Y."/>
            <person name="Kim H.A."/>
            <person name="Park J.M."/>
            <person name="Kim H.J."/>
            <person name="Choi S.B."/>
            <person name="Bosland P.W."/>
            <person name="Reeves G."/>
            <person name="Jo S.H."/>
            <person name="Lee B.W."/>
            <person name="Cho H.T."/>
            <person name="Choi H.S."/>
            <person name="Lee M.S."/>
            <person name="Yu Y."/>
            <person name="Do Choi Y."/>
            <person name="Park B.S."/>
            <person name="van Deynze A."/>
            <person name="Ashrafi H."/>
            <person name="Hill T."/>
            <person name="Kim W.T."/>
            <person name="Pai H.S."/>
            <person name="Ahn H.K."/>
            <person name="Yeam I."/>
            <person name="Giovannoni J.J."/>
            <person name="Rose J.K."/>
            <person name="Sorensen I."/>
            <person name="Lee S.J."/>
            <person name="Kim R.W."/>
            <person name="Choi I.Y."/>
            <person name="Choi B.S."/>
            <person name="Lim J.S."/>
            <person name="Lee Y.H."/>
            <person name="Choi D."/>
        </authorList>
    </citation>
    <scope>NUCLEOTIDE SEQUENCE [LARGE SCALE GENOMIC DNA]</scope>
    <source>
        <strain evidence="2">cv. CM334</strain>
    </source>
</reference>
<sequence length="192" mass="20691">MLSRMESSFLPFQTTGRVCLKSPPSTTTFEPNNIFESIISFKRESNASIIFFFAIDTSSHTINFVSRIKDASKLFLLILQENFSSILIGILKCECVVLPPGRIKAATPKVVIANAINPLDLTVANKAQYKNVLPLSPGPSMKNAPVTNMMVAINGGGGCCDVMLLDVSSLRDWPVVVVDCGAVDGSDGGEYN</sequence>
<gene>
    <name evidence="1" type="ORF">T459_29533</name>
</gene>
<evidence type="ECO:0000313" key="2">
    <source>
        <dbReference type="Proteomes" id="UP000222542"/>
    </source>
</evidence>
<protein>
    <submittedName>
        <fullName evidence="1">Uncharacterized protein</fullName>
    </submittedName>
</protein>
<dbReference type="AlphaFoldDB" id="A0A2G2Y5W2"/>
<dbReference type="EMBL" id="AYRZ02000012">
    <property type="protein sequence ID" value="PHT65108.1"/>
    <property type="molecule type" value="Genomic_DNA"/>
</dbReference>
<accession>A0A2G2Y5W2</accession>
<name>A0A2G2Y5W2_CAPAN</name>
<organism evidence="1 2">
    <name type="scientific">Capsicum annuum</name>
    <name type="common">Capsicum pepper</name>
    <dbReference type="NCBI Taxonomy" id="4072"/>
    <lineage>
        <taxon>Eukaryota</taxon>
        <taxon>Viridiplantae</taxon>
        <taxon>Streptophyta</taxon>
        <taxon>Embryophyta</taxon>
        <taxon>Tracheophyta</taxon>
        <taxon>Spermatophyta</taxon>
        <taxon>Magnoliopsida</taxon>
        <taxon>eudicotyledons</taxon>
        <taxon>Gunneridae</taxon>
        <taxon>Pentapetalae</taxon>
        <taxon>asterids</taxon>
        <taxon>lamiids</taxon>
        <taxon>Solanales</taxon>
        <taxon>Solanaceae</taxon>
        <taxon>Solanoideae</taxon>
        <taxon>Capsiceae</taxon>
        <taxon>Capsicum</taxon>
    </lineage>
</organism>